<name>A0A832V8C3_9ARCH</name>
<reference evidence="7 8" key="1">
    <citation type="journal article" name="Nat. Commun.">
        <title>Undinarchaeota illuminate DPANN phylogeny and the impact of gene transfer on archaeal evolution.</title>
        <authorList>
            <person name="Dombrowski N."/>
            <person name="Williams T.A."/>
            <person name="Sun J."/>
            <person name="Woodcroft B.J."/>
            <person name="Lee J.H."/>
            <person name="Minh B.Q."/>
            <person name="Rinke C."/>
            <person name="Spang A."/>
        </authorList>
    </citation>
    <scope>NUCLEOTIDE SEQUENCE [LARGE SCALE GENOMIC DNA]</scope>
    <source>
        <strain evidence="7">MAG_bin17</strain>
    </source>
</reference>
<dbReference type="InterPro" id="IPR037185">
    <property type="entry name" value="EmrE-like"/>
</dbReference>
<keyword evidence="4 5" id="KW-0472">Membrane</keyword>
<protein>
    <submittedName>
        <fullName evidence="7">EamA family transporter</fullName>
    </submittedName>
</protein>
<keyword evidence="3 5" id="KW-1133">Transmembrane helix</keyword>
<evidence type="ECO:0000256" key="2">
    <source>
        <dbReference type="ARBA" id="ARBA00022692"/>
    </source>
</evidence>
<evidence type="ECO:0000256" key="4">
    <source>
        <dbReference type="ARBA" id="ARBA00023136"/>
    </source>
</evidence>
<feature type="transmembrane region" description="Helical" evidence="5">
    <location>
        <begin position="116"/>
        <end position="132"/>
    </location>
</feature>
<dbReference type="GO" id="GO:0016020">
    <property type="term" value="C:membrane"/>
    <property type="evidence" value="ECO:0007669"/>
    <property type="project" value="UniProtKB-SubCell"/>
</dbReference>
<feature type="transmembrane region" description="Helical" evidence="5">
    <location>
        <begin position="239"/>
        <end position="260"/>
    </location>
</feature>
<feature type="transmembrane region" description="Helical" evidence="5">
    <location>
        <begin position="32"/>
        <end position="55"/>
    </location>
</feature>
<comment type="caution">
    <text evidence="7">The sequence shown here is derived from an EMBL/GenBank/DDBJ whole genome shotgun (WGS) entry which is preliminary data.</text>
</comment>
<evidence type="ECO:0000259" key="6">
    <source>
        <dbReference type="Pfam" id="PF00892"/>
    </source>
</evidence>
<dbReference type="Pfam" id="PF00892">
    <property type="entry name" value="EamA"/>
    <property type="match status" value="2"/>
</dbReference>
<keyword evidence="8" id="KW-1185">Reference proteome</keyword>
<gene>
    <name evidence="7" type="ORF">H1011_01615</name>
</gene>
<feature type="transmembrane region" description="Helical" evidence="5">
    <location>
        <begin position="61"/>
        <end position="80"/>
    </location>
</feature>
<accession>A0A832V8C3</accession>
<dbReference type="PANTHER" id="PTHR22911:SF6">
    <property type="entry name" value="SOLUTE CARRIER FAMILY 35 MEMBER G1"/>
    <property type="match status" value="1"/>
</dbReference>
<evidence type="ECO:0000256" key="5">
    <source>
        <dbReference type="SAM" id="Phobius"/>
    </source>
</evidence>
<dbReference type="EMBL" id="DVAD01000009">
    <property type="protein sequence ID" value="HIJ99505.1"/>
    <property type="molecule type" value="Genomic_DNA"/>
</dbReference>
<keyword evidence="2 5" id="KW-0812">Transmembrane</keyword>
<evidence type="ECO:0000313" key="7">
    <source>
        <dbReference type="EMBL" id="HIJ99505.1"/>
    </source>
</evidence>
<feature type="domain" description="EamA" evidence="6">
    <location>
        <begin position="2"/>
        <end position="133"/>
    </location>
</feature>
<dbReference type="SUPFAM" id="SSF103481">
    <property type="entry name" value="Multidrug resistance efflux transporter EmrE"/>
    <property type="match status" value="2"/>
</dbReference>
<feature type="transmembrane region" description="Helical" evidence="5">
    <location>
        <begin position="92"/>
        <end position="110"/>
    </location>
</feature>
<feature type="transmembrane region" description="Helical" evidence="5">
    <location>
        <begin position="153"/>
        <end position="170"/>
    </location>
</feature>
<feature type="transmembrane region" description="Helical" evidence="5">
    <location>
        <begin position="182"/>
        <end position="201"/>
    </location>
</feature>
<feature type="domain" description="EamA" evidence="6">
    <location>
        <begin position="152"/>
        <end position="285"/>
    </location>
</feature>
<evidence type="ECO:0000256" key="3">
    <source>
        <dbReference type="ARBA" id="ARBA00022989"/>
    </source>
</evidence>
<organism evidence="7 8">
    <name type="scientific">Candidatus Undinarchaeum marinum</name>
    <dbReference type="NCBI Taxonomy" id="2756141"/>
    <lineage>
        <taxon>Archaea</taxon>
        <taxon>Candidatus Undinarchaeota</taxon>
        <taxon>Candidatus Undinarchaeia</taxon>
        <taxon>Candidatus Undinarchaeales</taxon>
        <taxon>Candidatus Undinarchaeaceae</taxon>
        <taxon>Candidatus Undinarchaeum</taxon>
    </lineage>
</organism>
<feature type="transmembrane region" description="Helical" evidence="5">
    <location>
        <begin position="6"/>
        <end position="25"/>
    </location>
</feature>
<comment type="subcellular location">
    <subcellularLocation>
        <location evidence="1">Membrane</location>
        <topology evidence="1">Multi-pass membrane protein</topology>
    </subcellularLocation>
</comment>
<dbReference type="InterPro" id="IPR000620">
    <property type="entry name" value="EamA_dom"/>
</dbReference>
<feature type="transmembrane region" description="Helical" evidence="5">
    <location>
        <begin position="267"/>
        <end position="286"/>
    </location>
</feature>
<dbReference type="AlphaFoldDB" id="A0A832V8C3"/>
<dbReference type="PANTHER" id="PTHR22911">
    <property type="entry name" value="ACYL-MALONYL CONDENSING ENZYME-RELATED"/>
    <property type="match status" value="1"/>
</dbReference>
<proteinExistence type="predicted"/>
<feature type="transmembrane region" description="Helical" evidence="5">
    <location>
        <begin position="213"/>
        <end position="233"/>
    </location>
</feature>
<dbReference type="Proteomes" id="UP000604391">
    <property type="component" value="Unassembled WGS sequence"/>
</dbReference>
<sequence>MYWYVLAIISAFFEALYYTLIKKLVRKEDIRVIASGVFLTGAVILFSASLVRGIPEIGTQFYSSVFVTGILNVFAVVLYFRALKKTDISLSLPMLSFTPLFLIVTSFLILGELPSYVGGMGILLIVSGSYVINMSTDHKELFYPIQQILRNKGVLDMLGVAFIFSISANYNKIAVLNSDPILSSAGIFLVTAVPFLVYAKTTGENIIRSHKKVWGWVLATGLVISLTAVLINIALTMQIVPYVISLKRLAVLFAVIFGGVIFHEKHIARRLIGTLIMLAGAIIIVLY</sequence>
<dbReference type="Gene3D" id="1.10.3730.20">
    <property type="match status" value="1"/>
</dbReference>
<evidence type="ECO:0000256" key="1">
    <source>
        <dbReference type="ARBA" id="ARBA00004141"/>
    </source>
</evidence>
<evidence type="ECO:0000313" key="8">
    <source>
        <dbReference type="Proteomes" id="UP000604391"/>
    </source>
</evidence>